<feature type="transmembrane region" description="Helical" evidence="1">
    <location>
        <begin position="104"/>
        <end position="120"/>
    </location>
</feature>
<keyword evidence="1" id="KW-1133">Transmembrane helix</keyword>
<dbReference type="Proteomes" id="UP000071561">
    <property type="component" value="Chromosome"/>
</dbReference>
<feature type="transmembrane region" description="Helical" evidence="1">
    <location>
        <begin position="198"/>
        <end position="220"/>
    </location>
</feature>
<proteinExistence type="predicted"/>
<evidence type="ECO:0000313" key="2">
    <source>
        <dbReference type="EMBL" id="AMP98432.1"/>
    </source>
</evidence>
<evidence type="ECO:0000256" key="1">
    <source>
        <dbReference type="SAM" id="Phobius"/>
    </source>
</evidence>
<keyword evidence="1" id="KW-0472">Membrane</keyword>
<feature type="transmembrane region" description="Helical" evidence="1">
    <location>
        <begin position="132"/>
        <end position="154"/>
    </location>
</feature>
<evidence type="ECO:0000313" key="3">
    <source>
        <dbReference type="Proteomes" id="UP000071561"/>
    </source>
</evidence>
<keyword evidence="1" id="KW-0812">Transmembrane</keyword>
<gene>
    <name evidence="2" type="ORF">AY601_1515</name>
</gene>
<feature type="transmembrane region" description="Helical" evidence="1">
    <location>
        <begin position="42"/>
        <end position="61"/>
    </location>
</feature>
<name>A0A127VAK6_9SPHI</name>
<dbReference type="KEGG" id="pcm:AY601_1515"/>
<sequence>MLHYILHILQVILDWSEVWALLIPAAISVYRKQPVIHRPVVFYIWIALLINSCIDIVWKFRTLLPLSFSSNNWLYNLHSVVTFFLFSSFFIGLEQPFLVRIKKIVLIAFIVFLVINFMFYENFFDYWRLSSRLLSVEAILLLFYSLSYFLFKVHENVNVNIFTSDFWIATGLGLYVAVNFFIFLLYNELTVHMINFAINLWNVHNISYIFFNFFIAKGFYDSGRH</sequence>
<reference evidence="2 3" key="1">
    <citation type="submission" date="2016-03" db="EMBL/GenBank/DDBJ databases">
        <title>Complete genome sequence of Pedobacter cryoconitis PAMC 27485.</title>
        <authorList>
            <person name="Lee J."/>
            <person name="Kim O.-S."/>
        </authorList>
    </citation>
    <scope>NUCLEOTIDE SEQUENCE [LARGE SCALE GENOMIC DNA]</scope>
    <source>
        <strain evidence="2 3">PAMC 27485</strain>
    </source>
</reference>
<protein>
    <submittedName>
        <fullName evidence="2">Uncharacterized protein</fullName>
    </submittedName>
</protein>
<dbReference type="PATRIC" id="fig|188932.3.peg.1577"/>
<feature type="transmembrane region" description="Helical" evidence="1">
    <location>
        <begin position="73"/>
        <end position="92"/>
    </location>
</feature>
<accession>A0A127VAK6</accession>
<feature type="transmembrane region" description="Helical" evidence="1">
    <location>
        <begin position="12"/>
        <end position="30"/>
    </location>
</feature>
<dbReference type="AlphaFoldDB" id="A0A127VAK6"/>
<dbReference type="EMBL" id="CP014504">
    <property type="protein sequence ID" value="AMP98432.1"/>
    <property type="molecule type" value="Genomic_DNA"/>
</dbReference>
<keyword evidence="3" id="KW-1185">Reference proteome</keyword>
<feature type="transmembrane region" description="Helical" evidence="1">
    <location>
        <begin position="166"/>
        <end position="186"/>
    </location>
</feature>
<organism evidence="2 3">
    <name type="scientific">Pedobacter cryoconitis</name>
    <dbReference type="NCBI Taxonomy" id="188932"/>
    <lineage>
        <taxon>Bacteria</taxon>
        <taxon>Pseudomonadati</taxon>
        <taxon>Bacteroidota</taxon>
        <taxon>Sphingobacteriia</taxon>
        <taxon>Sphingobacteriales</taxon>
        <taxon>Sphingobacteriaceae</taxon>
        <taxon>Pedobacter</taxon>
    </lineage>
</organism>